<name>A0A2W5HJV3_9BACT</name>
<dbReference type="EMBL" id="QFOT01000043">
    <property type="protein sequence ID" value="PZP55972.1"/>
    <property type="molecule type" value="Genomic_DNA"/>
</dbReference>
<protein>
    <submittedName>
        <fullName evidence="2">Uncharacterized protein</fullName>
    </submittedName>
</protein>
<evidence type="ECO:0000313" key="2">
    <source>
        <dbReference type="EMBL" id="PZP55972.1"/>
    </source>
</evidence>
<organism evidence="2 3">
    <name type="scientific">Micavibrio aeruginosavorus</name>
    <dbReference type="NCBI Taxonomy" id="349221"/>
    <lineage>
        <taxon>Bacteria</taxon>
        <taxon>Pseudomonadati</taxon>
        <taxon>Bdellovibrionota</taxon>
        <taxon>Bdellovibrionia</taxon>
        <taxon>Bdellovibrionales</taxon>
        <taxon>Pseudobdellovibrionaceae</taxon>
        <taxon>Micavibrio</taxon>
    </lineage>
</organism>
<feature type="signal peptide" evidence="1">
    <location>
        <begin position="1"/>
        <end position="17"/>
    </location>
</feature>
<dbReference type="AlphaFoldDB" id="A0A2W5HJV3"/>
<proteinExistence type="predicted"/>
<sequence length="126" mass="14330">MLRLLTLLLLLPVSALAQDIPLTCDIEIEFNSTGSGIDASVYQKIMDRVIATPAITEKYVTNIGREGERTLCLKVEEGQLGEVYDDLKSQIPAESHHTWTYIKSRDGREFKTKEAEGLVRYRWQTE</sequence>
<gene>
    <name evidence="2" type="ORF">DI586_05220</name>
</gene>
<accession>A0A2W5HJV3</accession>
<dbReference type="Proteomes" id="UP000249739">
    <property type="component" value="Unassembled WGS sequence"/>
</dbReference>
<keyword evidence="1" id="KW-0732">Signal</keyword>
<reference evidence="2 3" key="1">
    <citation type="submission" date="2017-08" db="EMBL/GenBank/DDBJ databases">
        <title>Infants hospitalized years apart are colonized by the same room-sourced microbial strains.</title>
        <authorList>
            <person name="Brooks B."/>
            <person name="Olm M.R."/>
            <person name="Firek B.A."/>
            <person name="Baker R."/>
            <person name="Thomas B.C."/>
            <person name="Morowitz M.J."/>
            <person name="Banfield J.F."/>
        </authorList>
    </citation>
    <scope>NUCLEOTIDE SEQUENCE [LARGE SCALE GENOMIC DNA]</scope>
    <source>
        <strain evidence="2">S2_006_000_R2_64</strain>
    </source>
</reference>
<evidence type="ECO:0000256" key="1">
    <source>
        <dbReference type="SAM" id="SignalP"/>
    </source>
</evidence>
<comment type="caution">
    <text evidence="2">The sequence shown here is derived from an EMBL/GenBank/DDBJ whole genome shotgun (WGS) entry which is preliminary data.</text>
</comment>
<evidence type="ECO:0000313" key="3">
    <source>
        <dbReference type="Proteomes" id="UP000249739"/>
    </source>
</evidence>
<feature type="chain" id="PRO_5015968028" evidence="1">
    <location>
        <begin position="18"/>
        <end position="126"/>
    </location>
</feature>